<keyword evidence="3" id="KW-1185">Reference proteome</keyword>
<evidence type="ECO:0000259" key="1">
    <source>
        <dbReference type="Pfam" id="PF20150"/>
    </source>
</evidence>
<comment type="caution">
    <text evidence="2">The sequence shown here is derived from an EMBL/GenBank/DDBJ whole genome shotgun (WGS) entry which is preliminary data.</text>
</comment>
<sequence>MSIFHPFDRLPVEVRLQIWESACFATTTSERCLQYVTVKDRRVIPLPCHWRQSQVETSLDEKNKSAYLIDGGLWRACKESRKVIAQYSRYYDWLRIQEMAVQRNLYFSTFSADWAGGEDAVHPALIETCEGEEECCMLVYPARDIFCIKADNWKALQHDEPDKFELEMSFIRKRYKDELIPPLWSELSVNNIALEFDRSWLESIPDYLREVKEEYSSRGYFGYLLFKHAMDTLSINGLWIIDKEAKWFDRHYEQHDTVYRDSDTEYVEVEWSAVIHLQSDEILANSSDFMYWVDDWLQEYWHNYADLNAPEPKEIFRLLVRRGNEVQDPRIGRDSGAVTDVEGFGWVVFDIDGADGDLDEYLGQFEEWDSHGSGAAW</sequence>
<organism evidence="2 3">
    <name type="scientific">Fusarium equiseti</name>
    <name type="common">Fusarium scirpi</name>
    <dbReference type="NCBI Taxonomy" id="61235"/>
    <lineage>
        <taxon>Eukaryota</taxon>
        <taxon>Fungi</taxon>
        <taxon>Dikarya</taxon>
        <taxon>Ascomycota</taxon>
        <taxon>Pezizomycotina</taxon>
        <taxon>Sordariomycetes</taxon>
        <taxon>Hypocreomycetidae</taxon>
        <taxon>Hypocreales</taxon>
        <taxon>Nectriaceae</taxon>
        <taxon>Fusarium</taxon>
        <taxon>Fusarium incarnatum-equiseti species complex</taxon>
    </lineage>
</organism>
<evidence type="ECO:0000313" key="2">
    <source>
        <dbReference type="EMBL" id="KAJ4126972.1"/>
    </source>
</evidence>
<dbReference type="Pfam" id="PF20150">
    <property type="entry name" value="2EXR"/>
    <property type="match status" value="1"/>
</dbReference>
<feature type="domain" description="2EXR" evidence="1">
    <location>
        <begin position="4"/>
        <end position="107"/>
    </location>
</feature>
<evidence type="ECO:0000313" key="3">
    <source>
        <dbReference type="Proteomes" id="UP001152024"/>
    </source>
</evidence>
<gene>
    <name evidence="2" type="ORF">NW768_008593</name>
</gene>
<dbReference type="EMBL" id="JAOQBH010000013">
    <property type="protein sequence ID" value="KAJ4126972.1"/>
    <property type="molecule type" value="Genomic_DNA"/>
</dbReference>
<proteinExistence type="predicted"/>
<accession>A0ABQ8R4Z8</accession>
<name>A0ABQ8R4Z8_FUSEQ</name>
<dbReference type="Proteomes" id="UP001152024">
    <property type="component" value="Unassembled WGS sequence"/>
</dbReference>
<dbReference type="InterPro" id="IPR045518">
    <property type="entry name" value="2EXR"/>
</dbReference>
<reference evidence="2" key="1">
    <citation type="submission" date="2022-09" db="EMBL/GenBank/DDBJ databases">
        <title>Fusarium specimens isolated from Avocado Roots.</title>
        <authorList>
            <person name="Stajich J."/>
            <person name="Roper C."/>
            <person name="Heimlech-Rivalta G."/>
        </authorList>
    </citation>
    <scope>NUCLEOTIDE SEQUENCE</scope>
    <source>
        <strain evidence="2">CF00095</strain>
    </source>
</reference>
<protein>
    <recommendedName>
        <fullName evidence="1">2EXR domain-containing protein</fullName>
    </recommendedName>
</protein>